<dbReference type="RefSeq" id="WP_095069762.1">
    <property type="nucleotide sequence ID" value="NZ_LT899436.1"/>
</dbReference>
<accession>A0A238U8A7</accession>
<dbReference type="SUPFAM" id="SSF54001">
    <property type="entry name" value="Cysteine proteinases"/>
    <property type="match status" value="1"/>
</dbReference>
<reference evidence="2 3" key="1">
    <citation type="submission" date="2017-07" db="EMBL/GenBank/DDBJ databases">
        <authorList>
            <person name="Sun Z.S."/>
            <person name="Albrecht U."/>
            <person name="Echele G."/>
            <person name="Lee C.C."/>
        </authorList>
    </citation>
    <scope>NUCLEOTIDE SEQUENCE [LARGE SCALE GENOMIC DNA]</scope>
    <source>
        <strain evidence="3">type strain: KCTC 22618</strain>
    </source>
</reference>
<keyword evidence="3" id="KW-1185">Reference proteome</keyword>
<feature type="domain" description="DUF3857" evidence="1">
    <location>
        <begin position="53"/>
        <end position="203"/>
    </location>
</feature>
<dbReference type="Gene3D" id="3.10.620.30">
    <property type="match status" value="1"/>
</dbReference>
<evidence type="ECO:0000313" key="2">
    <source>
        <dbReference type="EMBL" id="SNR14640.1"/>
    </source>
</evidence>
<evidence type="ECO:0000313" key="3">
    <source>
        <dbReference type="Proteomes" id="UP000215214"/>
    </source>
</evidence>
<dbReference type="InterPro" id="IPR024618">
    <property type="entry name" value="DUF3857"/>
</dbReference>
<dbReference type="Gene3D" id="2.60.120.1130">
    <property type="match status" value="1"/>
</dbReference>
<dbReference type="EMBL" id="LT899436">
    <property type="protein sequence ID" value="SNR14640.1"/>
    <property type="molecule type" value="Genomic_DNA"/>
</dbReference>
<evidence type="ECO:0000259" key="1">
    <source>
        <dbReference type="Pfam" id="PF12969"/>
    </source>
</evidence>
<protein>
    <recommendedName>
        <fullName evidence="1">DUF3857 domain-containing protein</fullName>
    </recommendedName>
</protein>
<proteinExistence type="predicted"/>
<sequence>MKKLTLLIICFLQLEFFAQDISLSILTVPPELTKNANAVIRESYTEINLEDSDKMTVYKKRVVTVFNKEGNKAINTSVQYDNDTKITELSARIYNQLGEEIKKYSKGKFIDVSAVSGSTLYSDDRAKYIDYTPTNYPYTIEFISKKTTSSTAFIPVWYPVNNFYVSTQKSEYKIINPKNLIIRKKEKNFSNYPIEKVSEDQIHYKITNQAAVNYERNSVGFSELFPSLKVTLNNFSLNKVTGNYSNWEEFGKWMYNKLLLNRNKLNQATISKIKDLVKNASSDLEKAKIVYQFVQNKTRYINVSIGIGGWQPIPADQVDELGYGDCKGLTNYTKALLDAVGIKSFHTIVYGNYKRDIDKNFSSLQGNHMILNIPSENGEDTWLECTSQTMPFGFLGDFTDDRNVLVITPEGGIIKRTPAYKNDFNLQHISANVTLNSNGSLAAKIDITSKGIQYDTKQVLDNKSESDLEKYYLSNLWDYNNNMVINKIDINNNKDEIIFKEKLDVSINDYATVNENELLFRVNIFNKNSYIPKRYRKRKLPLKVDRGFKDTDTYTITIPEGYIIHQLPETKTINNKFGEYKVSITKIDDNTLKYNKSILIKEGTYPKEDYKLYRKFRKSIAKLENARIAIYKN</sequence>
<dbReference type="Proteomes" id="UP000215214">
    <property type="component" value="Chromosome TJEJU"/>
</dbReference>
<organism evidence="2 3">
    <name type="scientific">Tenacibaculum jejuense</name>
    <dbReference type="NCBI Taxonomy" id="584609"/>
    <lineage>
        <taxon>Bacteria</taxon>
        <taxon>Pseudomonadati</taxon>
        <taxon>Bacteroidota</taxon>
        <taxon>Flavobacteriia</taxon>
        <taxon>Flavobacteriales</taxon>
        <taxon>Flavobacteriaceae</taxon>
        <taxon>Tenacibaculum</taxon>
    </lineage>
</organism>
<gene>
    <name evidence="2" type="ORF">TJEJU_0874</name>
</gene>
<dbReference type="InterPro" id="IPR038765">
    <property type="entry name" value="Papain-like_cys_pep_sf"/>
</dbReference>
<dbReference type="Gene3D" id="2.60.40.3140">
    <property type="match status" value="1"/>
</dbReference>
<name>A0A238U8A7_9FLAO</name>
<dbReference type="OrthoDB" id="8595007at2"/>
<dbReference type="KEGG" id="tje:TJEJU_0874"/>
<dbReference type="Pfam" id="PF12969">
    <property type="entry name" value="DUF3857"/>
    <property type="match status" value="1"/>
</dbReference>
<dbReference type="AlphaFoldDB" id="A0A238U8A7"/>